<accession>A0A4Q0XQT5</accession>
<protein>
    <recommendedName>
        <fullName evidence="1">Tll0287-like domain-containing protein</fullName>
    </recommendedName>
</protein>
<reference evidence="2 3" key="1">
    <citation type="submission" date="2017-10" db="EMBL/GenBank/DDBJ databases">
        <title>Genomics of the genus Arcobacter.</title>
        <authorList>
            <person name="Perez-Cataluna A."/>
            <person name="Figueras M.J."/>
        </authorList>
    </citation>
    <scope>NUCLEOTIDE SEQUENCE [LARGE SCALE GENOMIC DNA]</scope>
    <source>
        <strain evidence="2 3">CECT 8987</strain>
    </source>
</reference>
<name>A0A4Q0XQT5_9BACT</name>
<sequence length="197" mass="22134">MKKSLIICSLCLMLFANEKETVPKDIALQEAKHAAHKLHTTLSSIVKAKFRHEGALAAATFCADESYTKIKELNEELGENISIKRVSLFNRNPKSSPQRDEIDILKAFDLLEESDAYMPNGIVQVADYNTYKVYFPAMMASKTCKVCHGNKSNLDPKIQTLFEEKYPSDKAFGFKSGQVRGAVIVTVKIKNEKNKLK</sequence>
<keyword evidence="3" id="KW-1185">Reference proteome</keyword>
<proteinExistence type="predicted"/>
<dbReference type="InterPro" id="IPR021796">
    <property type="entry name" value="Tll0287-like_dom"/>
</dbReference>
<evidence type="ECO:0000259" key="1">
    <source>
        <dbReference type="Pfam" id="PF11845"/>
    </source>
</evidence>
<dbReference type="Pfam" id="PF11845">
    <property type="entry name" value="Tll0287-like"/>
    <property type="match status" value="1"/>
</dbReference>
<dbReference type="Proteomes" id="UP000290657">
    <property type="component" value="Unassembled WGS sequence"/>
</dbReference>
<feature type="domain" description="Tll0287-like" evidence="1">
    <location>
        <begin position="27"/>
        <end position="187"/>
    </location>
</feature>
<gene>
    <name evidence="2" type="ORF">CRV04_12400</name>
</gene>
<dbReference type="RefSeq" id="WP_128997176.1">
    <property type="nucleotide sequence ID" value="NZ_PDKN01000011.1"/>
</dbReference>
<evidence type="ECO:0000313" key="3">
    <source>
        <dbReference type="Proteomes" id="UP000290657"/>
    </source>
</evidence>
<dbReference type="OrthoDB" id="9797588at2"/>
<dbReference type="EMBL" id="PDKN01000011">
    <property type="protein sequence ID" value="RXJ54172.1"/>
    <property type="molecule type" value="Genomic_DNA"/>
</dbReference>
<evidence type="ECO:0000313" key="2">
    <source>
        <dbReference type="EMBL" id="RXJ54172.1"/>
    </source>
</evidence>
<comment type="caution">
    <text evidence="2">The sequence shown here is derived from an EMBL/GenBank/DDBJ whole genome shotgun (WGS) entry which is preliminary data.</text>
</comment>
<dbReference type="AlphaFoldDB" id="A0A4Q0XQT5"/>
<organism evidence="2 3">
    <name type="scientific">Candidatus Marinarcus aquaticus</name>
    <dbReference type="NCBI Taxonomy" id="2044504"/>
    <lineage>
        <taxon>Bacteria</taxon>
        <taxon>Pseudomonadati</taxon>
        <taxon>Campylobacterota</taxon>
        <taxon>Epsilonproteobacteria</taxon>
        <taxon>Campylobacterales</taxon>
        <taxon>Arcobacteraceae</taxon>
        <taxon>Candidatus Marinarcus</taxon>
    </lineage>
</organism>